<reference evidence="2 3" key="1">
    <citation type="submission" date="2015-03" db="EMBL/GenBank/DDBJ databases">
        <title>Draft Genome Sequence of S. carnosus subsp. utilis LTH 7013, Isolated from South Tirolean Ham.</title>
        <authorList>
            <person name="Mueller A."/>
            <person name="Huptas C."/>
            <person name="Wenning M."/>
            <person name="Weiss A."/>
            <person name="Schmidt H."/>
        </authorList>
    </citation>
    <scope>NUCLEOTIDE SEQUENCE [LARGE SCALE GENOMIC DNA]</scope>
    <source>
        <strain evidence="2 3">LTH7013</strain>
    </source>
</reference>
<organism evidence="2 3">
    <name type="scientific">Staphylococcus carnosus</name>
    <dbReference type="NCBI Taxonomy" id="1281"/>
    <lineage>
        <taxon>Bacteria</taxon>
        <taxon>Bacillati</taxon>
        <taxon>Bacillota</taxon>
        <taxon>Bacilli</taxon>
        <taxon>Bacillales</taxon>
        <taxon>Staphylococcaceae</taxon>
        <taxon>Staphylococcus</taxon>
    </lineage>
</organism>
<sequence>MNFHQSSIKHVNRIELNVADIDRQTDFYHNILGLQVLKTAPTQTTLIIGEEDEIVLNKIENGRFAQMTEAGLFHIAILLDDVTDLGALIKHLFQHNIAISGGDHLVSEAIYFSDPEGNGIEVYIDRPADLWHWENEHVNMDTLPLDVSRILADSGNTEWTDMPKNAKIGHLHLKAYDLKASSQFYKQMGFQITSVLPKALFLSEQKYHHHIAINTWQSNQPLRNPELTYGLTAFNIIDENKKSEVYTTLEGLKLTINE</sequence>
<gene>
    <name evidence="2" type="ORF">VV61_10970</name>
</gene>
<dbReference type="Pfam" id="PF00903">
    <property type="entry name" value="Glyoxalase"/>
    <property type="match status" value="1"/>
</dbReference>
<dbReference type="InterPro" id="IPR037523">
    <property type="entry name" value="VOC_core"/>
</dbReference>
<evidence type="ECO:0000313" key="2">
    <source>
        <dbReference type="EMBL" id="KKB24611.1"/>
    </source>
</evidence>
<protein>
    <submittedName>
        <fullName evidence="2">Glyoxalase</fullName>
    </submittedName>
</protein>
<dbReference type="CDD" id="cd07255">
    <property type="entry name" value="VOC_BsCatE_like_N"/>
    <property type="match status" value="1"/>
</dbReference>
<accession>A0AAJ0NHB1</accession>
<dbReference type="EMBL" id="LAIU01000008">
    <property type="protein sequence ID" value="KKB24611.1"/>
    <property type="molecule type" value="Genomic_DNA"/>
</dbReference>
<dbReference type="Gene3D" id="3.10.180.10">
    <property type="entry name" value="2,3-Dihydroxybiphenyl 1,2-Dioxygenase, domain 1"/>
    <property type="match status" value="2"/>
</dbReference>
<dbReference type="PANTHER" id="PTHR43279">
    <property type="entry name" value="CATECHOL-2,3-DIOXYGENASE"/>
    <property type="match status" value="1"/>
</dbReference>
<name>A0AAJ0NHB1_STACA</name>
<dbReference type="Proteomes" id="UP000033530">
    <property type="component" value="Unassembled WGS sequence"/>
</dbReference>
<dbReference type="SUPFAM" id="SSF54593">
    <property type="entry name" value="Glyoxalase/Bleomycin resistance protein/Dihydroxybiphenyl dioxygenase"/>
    <property type="match status" value="2"/>
</dbReference>
<proteinExistence type="predicted"/>
<dbReference type="RefSeq" id="WP_046100464.1">
    <property type="nucleotide sequence ID" value="NZ_BKAP01000016.1"/>
</dbReference>
<dbReference type="InterPro" id="IPR004360">
    <property type="entry name" value="Glyas_Fos-R_dOase_dom"/>
</dbReference>
<feature type="domain" description="VOC" evidence="1">
    <location>
        <begin position="10"/>
        <end position="125"/>
    </location>
</feature>
<dbReference type="InterPro" id="IPR029068">
    <property type="entry name" value="Glyas_Bleomycin-R_OHBP_Dase"/>
</dbReference>
<dbReference type="PANTHER" id="PTHR43279:SF1">
    <property type="entry name" value="CATECHOL-2,3-DIOXYGENASE"/>
    <property type="match status" value="1"/>
</dbReference>
<evidence type="ECO:0000313" key="3">
    <source>
        <dbReference type="Proteomes" id="UP000033530"/>
    </source>
</evidence>
<comment type="caution">
    <text evidence="2">The sequence shown here is derived from an EMBL/GenBank/DDBJ whole genome shotgun (WGS) entry which is preliminary data.</text>
</comment>
<dbReference type="PROSITE" id="PS51819">
    <property type="entry name" value="VOC"/>
    <property type="match status" value="1"/>
</dbReference>
<evidence type="ECO:0000259" key="1">
    <source>
        <dbReference type="PROSITE" id="PS51819"/>
    </source>
</evidence>
<dbReference type="AlphaFoldDB" id="A0AAJ0NHB1"/>